<dbReference type="GO" id="GO:0032259">
    <property type="term" value="P:methylation"/>
    <property type="evidence" value="ECO:0007669"/>
    <property type="project" value="UniProtKB-KW"/>
</dbReference>
<keyword evidence="3" id="KW-1185">Reference proteome</keyword>
<evidence type="ECO:0000256" key="2">
    <source>
        <dbReference type="ARBA" id="ARBA00022679"/>
    </source>
</evidence>
<dbReference type="PANTHER" id="PTHR22809:SF5">
    <property type="entry name" value="TRNA N(3)-METHYLCYTIDINE METHYLTRANSFERASE METTL6"/>
    <property type="match status" value="1"/>
</dbReference>
<evidence type="ECO:0000313" key="3">
    <source>
        <dbReference type="Proteomes" id="UP000887574"/>
    </source>
</evidence>
<name>A0A915ESA5_9BILA</name>
<evidence type="ECO:0000313" key="4">
    <source>
        <dbReference type="WBParaSite" id="jg9909"/>
    </source>
</evidence>
<protein>
    <submittedName>
        <fullName evidence="4">Methyltransferase</fullName>
    </submittedName>
</protein>
<sequence>MIRFGRGTKIAERFYVRQDGTRAYFFFIDELCNIFENSGFVAVRTEYLHKKTVNLKEEINVDRIFIQARFILRA</sequence>
<accession>A0A915ESA5</accession>
<dbReference type="InterPro" id="IPR026113">
    <property type="entry name" value="METTL2/6/8-like"/>
</dbReference>
<dbReference type="Proteomes" id="UP000887574">
    <property type="component" value="Unplaced"/>
</dbReference>
<dbReference type="AlphaFoldDB" id="A0A915ESA5"/>
<evidence type="ECO:0000256" key="1">
    <source>
        <dbReference type="ARBA" id="ARBA00022603"/>
    </source>
</evidence>
<dbReference type="GO" id="GO:0008757">
    <property type="term" value="F:S-adenosylmethionine-dependent methyltransferase activity"/>
    <property type="evidence" value="ECO:0007669"/>
    <property type="project" value="UniProtKB-ARBA"/>
</dbReference>
<reference evidence="4" key="1">
    <citation type="submission" date="2022-11" db="UniProtKB">
        <authorList>
            <consortium name="WormBaseParasite"/>
        </authorList>
    </citation>
    <scope>IDENTIFICATION</scope>
</reference>
<dbReference type="WBParaSite" id="jg9909">
    <property type="protein sequence ID" value="jg9909"/>
    <property type="gene ID" value="jg9909"/>
</dbReference>
<keyword evidence="2" id="KW-0808">Transferase</keyword>
<keyword evidence="1" id="KW-0489">Methyltransferase</keyword>
<proteinExistence type="predicted"/>
<organism evidence="3 4">
    <name type="scientific">Ditylenchus dipsaci</name>
    <dbReference type="NCBI Taxonomy" id="166011"/>
    <lineage>
        <taxon>Eukaryota</taxon>
        <taxon>Metazoa</taxon>
        <taxon>Ecdysozoa</taxon>
        <taxon>Nematoda</taxon>
        <taxon>Chromadorea</taxon>
        <taxon>Rhabditida</taxon>
        <taxon>Tylenchina</taxon>
        <taxon>Tylenchomorpha</taxon>
        <taxon>Sphaerularioidea</taxon>
        <taxon>Anguinidae</taxon>
        <taxon>Anguininae</taxon>
        <taxon>Ditylenchus</taxon>
    </lineage>
</organism>
<dbReference type="PANTHER" id="PTHR22809">
    <property type="entry name" value="METHYLTRANSFERASE-RELATED"/>
    <property type="match status" value="1"/>
</dbReference>